<evidence type="ECO:0000256" key="1">
    <source>
        <dbReference type="SAM" id="MobiDB-lite"/>
    </source>
</evidence>
<dbReference type="Proteomes" id="UP000054498">
    <property type="component" value="Unassembled WGS sequence"/>
</dbReference>
<feature type="region of interest" description="Disordered" evidence="1">
    <location>
        <begin position="135"/>
        <end position="154"/>
    </location>
</feature>
<dbReference type="AlphaFoldDB" id="A0A0D2N0I6"/>
<dbReference type="EMBL" id="KK101729">
    <property type="protein sequence ID" value="KIY99835.1"/>
    <property type="molecule type" value="Genomic_DNA"/>
</dbReference>
<dbReference type="RefSeq" id="XP_013898855.1">
    <property type="nucleotide sequence ID" value="XM_014043401.1"/>
</dbReference>
<protein>
    <submittedName>
        <fullName evidence="2">Uncharacterized protein</fullName>
    </submittedName>
</protein>
<dbReference type="SUPFAM" id="SSF50969">
    <property type="entry name" value="YVTN repeat-like/Quinoprotein amine dehydrogenase"/>
    <property type="match status" value="1"/>
</dbReference>
<dbReference type="STRING" id="145388.A0A0D2N0I6"/>
<evidence type="ECO:0000313" key="3">
    <source>
        <dbReference type="Proteomes" id="UP000054498"/>
    </source>
</evidence>
<proteinExistence type="predicted"/>
<reference evidence="2 3" key="1">
    <citation type="journal article" date="2013" name="BMC Genomics">
        <title>Reconstruction of the lipid metabolism for the microalga Monoraphidium neglectum from its genome sequence reveals characteristics suitable for biofuel production.</title>
        <authorList>
            <person name="Bogen C."/>
            <person name="Al-Dilaimi A."/>
            <person name="Albersmeier A."/>
            <person name="Wichmann J."/>
            <person name="Grundmann M."/>
            <person name="Rupp O."/>
            <person name="Lauersen K.J."/>
            <person name="Blifernez-Klassen O."/>
            <person name="Kalinowski J."/>
            <person name="Goesmann A."/>
            <person name="Mussgnug J.H."/>
            <person name="Kruse O."/>
        </authorList>
    </citation>
    <scope>NUCLEOTIDE SEQUENCE [LARGE SCALE GENOMIC DNA]</scope>
    <source>
        <strain evidence="2 3">SAG 48.87</strain>
    </source>
</reference>
<keyword evidence="3" id="KW-1185">Reference proteome</keyword>
<dbReference type="InterPro" id="IPR011044">
    <property type="entry name" value="Quino_amine_DH_bsu"/>
</dbReference>
<organism evidence="2 3">
    <name type="scientific">Monoraphidium neglectum</name>
    <dbReference type="NCBI Taxonomy" id="145388"/>
    <lineage>
        <taxon>Eukaryota</taxon>
        <taxon>Viridiplantae</taxon>
        <taxon>Chlorophyta</taxon>
        <taxon>core chlorophytes</taxon>
        <taxon>Chlorophyceae</taxon>
        <taxon>CS clade</taxon>
        <taxon>Sphaeropleales</taxon>
        <taxon>Selenastraceae</taxon>
        <taxon>Monoraphidium</taxon>
    </lineage>
</organism>
<feature type="non-terminal residue" evidence="2">
    <location>
        <position position="227"/>
    </location>
</feature>
<dbReference type="GeneID" id="25740998"/>
<sequence>MSVCWGAAPGEGGGGGSDGGGSGAVGERLLVACRSSCIWLLDARGRVLRQWDADAPWAAQQVVAVAFGPGGSLLLLTAARVVHWVQLGPEHGGGGGADVITSFSVKRHHGTVRCLVYDETTSTLLIAGDGGAAASTSASGGDAPAPPAGGGGAGGVLEAAGATLSAWRLGGREAKLRGSWGRPSRGPGWTAGLAGAALGACSLAPRPWRAALSPSGEHAALVTHEGG</sequence>
<name>A0A0D2N0I6_9CHLO</name>
<dbReference type="OrthoDB" id="549639at2759"/>
<accession>A0A0D2N0I6</accession>
<evidence type="ECO:0000313" key="2">
    <source>
        <dbReference type="EMBL" id="KIY99835.1"/>
    </source>
</evidence>
<dbReference type="KEGG" id="mng:MNEG_8122"/>
<gene>
    <name evidence="2" type="ORF">MNEG_8122</name>
</gene>